<dbReference type="PANTHER" id="PTHR30203:SF24">
    <property type="entry name" value="BLR4935 PROTEIN"/>
    <property type="match status" value="1"/>
</dbReference>
<gene>
    <name evidence="2" type="ORF">C667_21821</name>
</gene>
<accession>N6YG39</accession>
<evidence type="ECO:0000313" key="2">
    <source>
        <dbReference type="EMBL" id="ENO93306.1"/>
    </source>
</evidence>
<comment type="similarity">
    <text evidence="1">Belongs to the outer membrane factor (OMF) (TC 1.B.17) family.</text>
</comment>
<organism evidence="2 3">
    <name type="scientific">Thauera phenylacetica B4P</name>
    <dbReference type="NCBI Taxonomy" id="1234382"/>
    <lineage>
        <taxon>Bacteria</taxon>
        <taxon>Pseudomonadati</taxon>
        <taxon>Pseudomonadota</taxon>
        <taxon>Betaproteobacteria</taxon>
        <taxon>Rhodocyclales</taxon>
        <taxon>Zoogloeaceae</taxon>
        <taxon>Thauera</taxon>
    </lineage>
</organism>
<comment type="caution">
    <text evidence="2">The sequence shown here is derived from an EMBL/GenBank/DDBJ whole genome shotgun (WGS) entry which is preliminary data.</text>
</comment>
<dbReference type="RefSeq" id="WP_004383687.1">
    <property type="nucleotide sequence ID" value="NZ_AMXF01000332.1"/>
</dbReference>
<keyword evidence="3" id="KW-1185">Reference proteome</keyword>
<name>N6YG39_9RHOO</name>
<evidence type="ECO:0000313" key="3">
    <source>
        <dbReference type="Proteomes" id="UP000013047"/>
    </source>
</evidence>
<evidence type="ECO:0000256" key="1">
    <source>
        <dbReference type="ARBA" id="ARBA00007613"/>
    </source>
</evidence>
<sequence length="263" mass="27710">MFALATGPGLTTALALPPGAMGELPPGAMGELPPGVTGALPPRTTDEITPRATDEPPPGATARSLIDHARLANPGFAAARAEADAARERVTPAGALPDPRFELELMDATNTMSGRSAALLPGQVGETRYRIVQPLPGWGKRELAVQAAQAQVGQAEAMRDAAWVELAARIEALWLRYHAADRERGLARDALALLQGLEALGLARYELGLLPQQAVLRMQREITAQRLALVDIEQRRQGLAAGLNGLLGRAHDAPLAPPADPDP</sequence>
<dbReference type="Gene3D" id="1.20.1600.10">
    <property type="entry name" value="Outer membrane efflux proteins (OEP)"/>
    <property type="match status" value="1"/>
</dbReference>
<dbReference type="InterPro" id="IPR003423">
    <property type="entry name" value="OMP_efflux"/>
</dbReference>
<reference evidence="2 3" key="1">
    <citation type="submission" date="2012-09" db="EMBL/GenBank/DDBJ databases">
        <title>Draft Genome Sequences of 6 Strains from Genus Thauera.</title>
        <authorList>
            <person name="Liu B."/>
            <person name="Shapleigh J.P."/>
            <person name="Frostegard A.H."/>
        </authorList>
    </citation>
    <scope>NUCLEOTIDE SEQUENCE [LARGE SCALE GENOMIC DNA]</scope>
    <source>
        <strain evidence="2 3">B4P</strain>
    </source>
</reference>
<dbReference type="Proteomes" id="UP000013047">
    <property type="component" value="Unassembled WGS sequence"/>
</dbReference>
<protein>
    <submittedName>
        <fullName evidence="2">Outer membrane efflux protein</fullName>
    </submittedName>
</protein>
<dbReference type="AlphaFoldDB" id="N6YG39"/>
<feature type="non-terminal residue" evidence="2">
    <location>
        <position position="263"/>
    </location>
</feature>
<dbReference type="GO" id="GO:0015562">
    <property type="term" value="F:efflux transmembrane transporter activity"/>
    <property type="evidence" value="ECO:0007669"/>
    <property type="project" value="InterPro"/>
</dbReference>
<dbReference type="InterPro" id="IPR010131">
    <property type="entry name" value="MdtP/NodT-like"/>
</dbReference>
<dbReference type="Pfam" id="PF02321">
    <property type="entry name" value="OEP"/>
    <property type="match status" value="1"/>
</dbReference>
<dbReference type="PANTHER" id="PTHR30203">
    <property type="entry name" value="OUTER MEMBRANE CATION EFFLUX PROTEIN"/>
    <property type="match status" value="1"/>
</dbReference>
<dbReference type="SUPFAM" id="SSF56954">
    <property type="entry name" value="Outer membrane efflux proteins (OEP)"/>
    <property type="match status" value="1"/>
</dbReference>
<proteinExistence type="inferred from homology"/>
<dbReference type="EMBL" id="AMXF01000332">
    <property type="protein sequence ID" value="ENO93306.1"/>
    <property type="molecule type" value="Genomic_DNA"/>
</dbReference>